<proteinExistence type="predicted"/>
<reference evidence="2" key="1">
    <citation type="journal article" date="2019" name="Int. J. Syst. Evol. Microbiol.">
        <title>The Global Catalogue of Microorganisms (GCM) 10K type strain sequencing project: providing services to taxonomists for standard genome sequencing and annotation.</title>
        <authorList>
            <consortium name="The Broad Institute Genomics Platform"/>
            <consortium name="The Broad Institute Genome Sequencing Center for Infectious Disease"/>
            <person name="Wu L."/>
            <person name="Ma J."/>
        </authorList>
    </citation>
    <scope>NUCLEOTIDE SEQUENCE [LARGE SCALE GENOMIC DNA]</scope>
    <source>
        <strain evidence="2">JCM 16918</strain>
    </source>
</reference>
<evidence type="ECO:0000313" key="2">
    <source>
        <dbReference type="Proteomes" id="UP000645517"/>
    </source>
</evidence>
<accession>A0ABQ2IVL1</accession>
<comment type="caution">
    <text evidence="1">The sequence shown here is derived from an EMBL/GenBank/DDBJ whole genome shotgun (WGS) entry which is preliminary data.</text>
</comment>
<protein>
    <submittedName>
        <fullName evidence="1">Uncharacterized protein</fullName>
    </submittedName>
</protein>
<organism evidence="1 2">
    <name type="scientific">Deinococcus daejeonensis</name>
    <dbReference type="NCBI Taxonomy" id="1007098"/>
    <lineage>
        <taxon>Bacteria</taxon>
        <taxon>Thermotogati</taxon>
        <taxon>Deinococcota</taxon>
        <taxon>Deinococci</taxon>
        <taxon>Deinococcales</taxon>
        <taxon>Deinococcaceae</taxon>
        <taxon>Deinococcus</taxon>
    </lineage>
</organism>
<gene>
    <name evidence="1" type="ORF">GCM10010842_08770</name>
</gene>
<dbReference type="EMBL" id="BMOR01000002">
    <property type="protein sequence ID" value="GGN32249.1"/>
    <property type="molecule type" value="Genomic_DNA"/>
</dbReference>
<dbReference type="RefSeq" id="WP_189054393.1">
    <property type="nucleotide sequence ID" value="NZ_BMOR01000002.1"/>
</dbReference>
<sequence length="123" mass="13284">MIFDITDTETKPFNIPLPQSVKDALKAEDITAPEKVVMQLREATLEERQGANSFTSDVEGAVHMIMARAEPGTDERVVRALARKLTPSSVGVITAAYLTGEYPDPKAVAARVQEATRIGMGAI</sequence>
<name>A0ABQ2IVL1_9DEIO</name>
<dbReference type="Proteomes" id="UP000645517">
    <property type="component" value="Unassembled WGS sequence"/>
</dbReference>
<evidence type="ECO:0000313" key="1">
    <source>
        <dbReference type="EMBL" id="GGN32249.1"/>
    </source>
</evidence>
<keyword evidence="2" id="KW-1185">Reference proteome</keyword>